<sequence>MSMRSNRLASVHGALTALFLTATPFSLGAGIFWPGIVSAQTASSQTAPAPASAPAAPAPVGTSAGSFAPTPDAASTAAPKITEAAVDADLPHDLSVQAMFHNADLVVKAVMLGLVAASILTWTILLAKGIEIADARRSLRRDLSEAMAERSLATLQARQHGRGQNGRDMSPGVAMVNAAAEEIIASGDRTGGIQERVVSRLRRLEAAYGRRIGRGTGFLATIGATSPFIGLFGTVWGIMNSFIGISQSHTTNLAVVAPGIAEALLATATGLVAAIPAVVIYNSFARITGGYRAQLTDLTAAVTRIVSRDLDSQRSLRHAAE</sequence>
<evidence type="ECO:0000256" key="11">
    <source>
        <dbReference type="ARBA" id="ARBA00024816"/>
    </source>
</evidence>
<gene>
    <name evidence="16" type="ORF">GbCGDNIH3_0039</name>
</gene>
<reference evidence="17" key="1">
    <citation type="submission" date="2012-06" db="EMBL/GenBank/DDBJ databases">
        <title>Genome analysis of multiple Granulibacter bethesdensis isolates demonstrates substantial genome diversity.</title>
        <authorList>
            <person name="Greenberg D.E."/>
            <person name="Porcella S.F."/>
            <person name="Zarember K."/>
            <person name="Zelazny A.M."/>
            <person name="Bruno D."/>
            <person name="Martens C."/>
            <person name="Barbian K.D."/>
            <person name="Jaske E."/>
            <person name="Holland S.M."/>
        </authorList>
    </citation>
    <scope>NUCLEOTIDE SEQUENCE [LARGE SCALE GENOMIC DNA]</scope>
    <source>
        <strain evidence="17">CGDNIH3</strain>
    </source>
</reference>
<dbReference type="GO" id="GO:0005886">
    <property type="term" value="C:plasma membrane"/>
    <property type="evidence" value="ECO:0007669"/>
    <property type="project" value="UniProtKB-SubCell"/>
</dbReference>
<feature type="region of interest" description="Disordered" evidence="13">
    <location>
        <begin position="46"/>
        <end position="74"/>
    </location>
</feature>
<evidence type="ECO:0000256" key="13">
    <source>
        <dbReference type="SAM" id="MobiDB-lite"/>
    </source>
</evidence>
<keyword evidence="8 12" id="KW-0653">Protein transport</keyword>
<dbReference type="PANTHER" id="PTHR30625:SF16">
    <property type="entry name" value="BIOPOLYMER TRANSPORT PROTEIN EXBB"/>
    <property type="match status" value="1"/>
</dbReference>
<feature type="transmembrane region" description="Helical" evidence="14">
    <location>
        <begin position="218"/>
        <end position="243"/>
    </location>
</feature>
<evidence type="ECO:0000256" key="10">
    <source>
        <dbReference type="ARBA" id="ARBA00023136"/>
    </source>
</evidence>
<evidence type="ECO:0000313" key="17">
    <source>
        <dbReference type="Proteomes" id="UP000019438"/>
    </source>
</evidence>
<dbReference type="GO" id="GO:0022857">
    <property type="term" value="F:transmembrane transporter activity"/>
    <property type="evidence" value="ECO:0007669"/>
    <property type="project" value="InterPro"/>
</dbReference>
<evidence type="ECO:0000256" key="4">
    <source>
        <dbReference type="ARBA" id="ARBA00022448"/>
    </source>
</evidence>
<evidence type="ECO:0000256" key="8">
    <source>
        <dbReference type="ARBA" id="ARBA00022927"/>
    </source>
</evidence>
<protein>
    <recommendedName>
        <fullName evidence="3">Biopolymer transport protein ExbB</fullName>
    </recommendedName>
</protein>
<dbReference type="RefSeq" id="WP_025285630.1">
    <property type="nucleotide sequence ID" value="NZ_CP003181.2"/>
</dbReference>
<keyword evidence="4 12" id="KW-0813">Transport</keyword>
<evidence type="ECO:0000256" key="14">
    <source>
        <dbReference type="SAM" id="Phobius"/>
    </source>
</evidence>
<evidence type="ECO:0000256" key="9">
    <source>
        <dbReference type="ARBA" id="ARBA00022989"/>
    </source>
</evidence>
<dbReference type="KEGG" id="gbc:GbCGDNIH3_0039"/>
<dbReference type="NCBIfam" id="TIGR02797">
    <property type="entry name" value="exbB"/>
    <property type="match status" value="1"/>
</dbReference>
<evidence type="ECO:0000256" key="6">
    <source>
        <dbReference type="ARBA" id="ARBA00022519"/>
    </source>
</evidence>
<dbReference type="AlphaFoldDB" id="A0AAN0RBF6"/>
<proteinExistence type="inferred from homology"/>
<comment type="function">
    <text evidence="11">Involved in the TonB-dependent energy-dependent transport of various receptor-bound substrates. Protects ExbD from proteolytic degradation and functionally stabilizes TonB.</text>
</comment>
<evidence type="ECO:0000313" key="16">
    <source>
        <dbReference type="EMBL" id="AHJ61775.1"/>
    </source>
</evidence>
<dbReference type="InterPro" id="IPR014164">
    <property type="entry name" value="TonB_ExbB_1"/>
</dbReference>
<evidence type="ECO:0000256" key="7">
    <source>
        <dbReference type="ARBA" id="ARBA00022692"/>
    </source>
</evidence>
<organism evidence="16 17">
    <name type="scientific">Granulibacter bethesdensis</name>
    <dbReference type="NCBI Taxonomy" id="364410"/>
    <lineage>
        <taxon>Bacteria</taxon>
        <taxon>Pseudomonadati</taxon>
        <taxon>Pseudomonadota</taxon>
        <taxon>Alphaproteobacteria</taxon>
        <taxon>Acetobacterales</taxon>
        <taxon>Acetobacteraceae</taxon>
        <taxon>Granulibacter</taxon>
    </lineage>
</organism>
<dbReference type="Proteomes" id="UP000019438">
    <property type="component" value="Chromosome"/>
</dbReference>
<dbReference type="PANTHER" id="PTHR30625">
    <property type="entry name" value="PROTEIN TOLQ"/>
    <property type="match status" value="1"/>
</dbReference>
<evidence type="ECO:0000256" key="3">
    <source>
        <dbReference type="ARBA" id="ARBA00022093"/>
    </source>
</evidence>
<keyword evidence="9 14" id="KW-1133">Transmembrane helix</keyword>
<evidence type="ECO:0000256" key="12">
    <source>
        <dbReference type="RuleBase" id="RU004057"/>
    </source>
</evidence>
<dbReference type="Pfam" id="PF01618">
    <property type="entry name" value="MotA_ExbB"/>
    <property type="match status" value="1"/>
</dbReference>
<dbReference type="GO" id="GO:0017038">
    <property type="term" value="P:protein import"/>
    <property type="evidence" value="ECO:0007669"/>
    <property type="project" value="TreeGrafter"/>
</dbReference>
<feature type="transmembrane region" description="Helical" evidence="14">
    <location>
        <begin position="263"/>
        <end position="284"/>
    </location>
</feature>
<feature type="domain" description="MotA/TolQ/ExbB proton channel" evidence="15">
    <location>
        <begin position="191"/>
        <end position="288"/>
    </location>
</feature>
<evidence type="ECO:0000256" key="5">
    <source>
        <dbReference type="ARBA" id="ARBA00022475"/>
    </source>
</evidence>
<feature type="transmembrane region" description="Helical" evidence="14">
    <location>
        <begin position="105"/>
        <end position="127"/>
    </location>
</feature>
<comment type="similarity">
    <text evidence="12">Belongs to the exbB/tolQ family.</text>
</comment>
<comment type="subunit">
    <text evidence="2">The accessory proteins ExbB and ExbD seem to form a complex with TonB.</text>
</comment>
<dbReference type="InterPro" id="IPR050790">
    <property type="entry name" value="ExbB/TolQ_transport"/>
</dbReference>
<name>A0AAN0RBF6_9PROT</name>
<keyword evidence="5" id="KW-1003">Cell membrane</keyword>
<evidence type="ECO:0000259" key="15">
    <source>
        <dbReference type="Pfam" id="PF01618"/>
    </source>
</evidence>
<dbReference type="InterPro" id="IPR002898">
    <property type="entry name" value="MotA_ExbB_proton_chnl"/>
</dbReference>
<evidence type="ECO:0000256" key="1">
    <source>
        <dbReference type="ARBA" id="ARBA00004429"/>
    </source>
</evidence>
<keyword evidence="10 14" id="KW-0472">Membrane</keyword>
<evidence type="ECO:0000256" key="2">
    <source>
        <dbReference type="ARBA" id="ARBA00011471"/>
    </source>
</evidence>
<dbReference type="EMBL" id="CP003181">
    <property type="protein sequence ID" value="AHJ61775.1"/>
    <property type="molecule type" value="Genomic_DNA"/>
</dbReference>
<keyword evidence="6" id="KW-0997">Cell inner membrane</keyword>
<keyword evidence="7 14" id="KW-0812">Transmembrane</keyword>
<accession>A0AAN0RBF6</accession>
<comment type="subcellular location">
    <subcellularLocation>
        <location evidence="1">Cell inner membrane</location>
        <topology evidence="1">Multi-pass membrane protein</topology>
    </subcellularLocation>
    <subcellularLocation>
        <location evidence="12">Membrane</location>
        <topology evidence="12">Multi-pass membrane protein</topology>
    </subcellularLocation>
</comment>